<feature type="domain" description="TIR" evidence="1">
    <location>
        <begin position="3"/>
        <end position="108"/>
    </location>
</feature>
<sequence>MKVFISWSGERSRRVAELLDTWIQCVIQAVDPWVSSQDIDRGALWFSEISNQLANTTHGIICLTKSNKEKPWILFEAGALAKGLSSSRVFTFLIDLNPEDIKDPLAQFNHTLPTKENLYKLIYSINNSLEEKRLKETILKNVLNTYLPQFDEEFKKF</sequence>
<proteinExistence type="predicted"/>
<reference evidence="2 3" key="1">
    <citation type="submission" date="2018-04" db="EMBL/GenBank/DDBJ databases">
        <title>Adhaeribacter sp. HMF7616 genome sequencing and assembly.</title>
        <authorList>
            <person name="Kang H."/>
            <person name="Kang J."/>
            <person name="Cha I."/>
            <person name="Kim H."/>
            <person name="Joh K."/>
        </authorList>
    </citation>
    <scope>NUCLEOTIDE SEQUENCE [LARGE SCALE GENOMIC DNA]</scope>
    <source>
        <strain evidence="2 3">HMF7616</strain>
    </source>
</reference>
<evidence type="ECO:0000313" key="2">
    <source>
        <dbReference type="EMBL" id="RDC65079.1"/>
    </source>
</evidence>
<dbReference type="Proteomes" id="UP000253919">
    <property type="component" value="Unassembled WGS sequence"/>
</dbReference>
<comment type="caution">
    <text evidence="2">The sequence shown here is derived from an EMBL/GenBank/DDBJ whole genome shotgun (WGS) entry which is preliminary data.</text>
</comment>
<evidence type="ECO:0000259" key="1">
    <source>
        <dbReference type="Pfam" id="PF13676"/>
    </source>
</evidence>
<dbReference type="Pfam" id="PF13676">
    <property type="entry name" value="TIR_2"/>
    <property type="match status" value="1"/>
</dbReference>
<gene>
    <name evidence="2" type="ORF">AHMF7616_03702</name>
</gene>
<accession>A0A369QQE8</accession>
<dbReference type="InterPro" id="IPR035897">
    <property type="entry name" value="Toll_tir_struct_dom_sf"/>
</dbReference>
<keyword evidence="3" id="KW-1185">Reference proteome</keyword>
<dbReference type="EMBL" id="QASA01000001">
    <property type="protein sequence ID" value="RDC65079.1"/>
    <property type="molecule type" value="Genomic_DNA"/>
</dbReference>
<dbReference type="AlphaFoldDB" id="A0A369QQE8"/>
<dbReference type="RefSeq" id="WP_199474272.1">
    <property type="nucleotide sequence ID" value="NZ_QASA01000001.1"/>
</dbReference>
<dbReference type="SUPFAM" id="SSF52200">
    <property type="entry name" value="Toll/Interleukin receptor TIR domain"/>
    <property type="match status" value="1"/>
</dbReference>
<evidence type="ECO:0000313" key="3">
    <source>
        <dbReference type="Proteomes" id="UP000253919"/>
    </source>
</evidence>
<organism evidence="2 3">
    <name type="scientific">Adhaeribacter pallidiroseus</name>
    <dbReference type="NCBI Taxonomy" id="2072847"/>
    <lineage>
        <taxon>Bacteria</taxon>
        <taxon>Pseudomonadati</taxon>
        <taxon>Bacteroidota</taxon>
        <taxon>Cytophagia</taxon>
        <taxon>Cytophagales</taxon>
        <taxon>Hymenobacteraceae</taxon>
        <taxon>Adhaeribacter</taxon>
    </lineage>
</organism>
<name>A0A369QQE8_9BACT</name>
<dbReference type="GO" id="GO:0007165">
    <property type="term" value="P:signal transduction"/>
    <property type="evidence" value="ECO:0007669"/>
    <property type="project" value="InterPro"/>
</dbReference>
<dbReference type="Gene3D" id="3.40.50.10140">
    <property type="entry name" value="Toll/interleukin-1 receptor homology (TIR) domain"/>
    <property type="match status" value="1"/>
</dbReference>
<dbReference type="InterPro" id="IPR000157">
    <property type="entry name" value="TIR_dom"/>
</dbReference>
<protein>
    <recommendedName>
        <fullName evidence="1">TIR domain-containing protein</fullName>
    </recommendedName>
</protein>